<dbReference type="Proteomes" id="UP000198210">
    <property type="component" value="Chromosome I"/>
</dbReference>
<keyword evidence="8" id="KW-0808">Transferase</keyword>
<evidence type="ECO:0000256" key="6">
    <source>
        <dbReference type="ARBA" id="ARBA00022553"/>
    </source>
</evidence>
<sequence length="773" mass="83795">MNHAEQEVSRTVESRWDREARAEQSVGTPFDFTECVREQIHLLGGVQSYGALVAVRDSVVAVASSNTGAVLGVAPAELVGTPLSRLLSPDQIDAALTLEQADTGETAVLPVTAGPHRRAFDLTLHRVDGRLVLEFEPAEPDRPPFTRFYTLVRQALTRLQRATSVTEACQAAVREVRAITGYDRVVAYRFETLDGPGEVVAEDRAAELEPWLGLWFPATDIPPQARRLYERNWIRVIADVEDPTASLTPPRLADTGAPLDLSRSVLRTVSPFHLEYLRNIGVASSMSVSLLAEERLWGLIACHGRRPRRLGAELRSACEFFGVALSLHLAALRARDEAVGLERGRAALARATETMADALPTALLEGPVDLLALVDADSVVVRLGDETAVRGAPLPPQLVDDLWAGLPASTPGRPWSSDHLAGALPGGWRHDGQVSGALVLPLSRAGDCIAWLRRERTVERRWAADPGAPVVLGPNGERLTPRGSAAVFLATVRGHSRPWTVTDATVATELGRAVTDVILRHAAALAGLNRELSRINLDLESFAHVAAHDLKEPLRGIANAATFILEDAGSEVDEVTLRRLRTVERLAVRMDELLNSLLYFARVGQTSLRRRLVDLRTAVEHALEIAGPRLRDAAMELRMPERGAATVDVDLDRFAEILVNLLVNAAKYAREEQPRWVAVEMLDAVPPGATEPVPAVAVTDNGIGVPAHLRGEVFQLFRRLHPQSAHGGGSGAGLAIVKRLVERHGGQVWISDGPEGGTSVRLTLPAAEDEPRQ</sequence>
<evidence type="ECO:0000256" key="10">
    <source>
        <dbReference type="ARBA" id="ARBA00022991"/>
    </source>
</evidence>
<dbReference type="InterPro" id="IPR036890">
    <property type="entry name" value="HATPase_C_sf"/>
</dbReference>
<dbReference type="Pfam" id="PF00512">
    <property type="entry name" value="HisKA"/>
    <property type="match status" value="1"/>
</dbReference>
<dbReference type="GO" id="GO:0030295">
    <property type="term" value="F:protein kinase activator activity"/>
    <property type="evidence" value="ECO:0007669"/>
    <property type="project" value="TreeGrafter"/>
</dbReference>
<dbReference type="GO" id="GO:0005886">
    <property type="term" value="C:plasma membrane"/>
    <property type="evidence" value="ECO:0007669"/>
    <property type="project" value="UniProtKB-SubCell"/>
</dbReference>
<dbReference type="Gene3D" id="3.30.450.270">
    <property type="match status" value="1"/>
</dbReference>
<keyword evidence="18" id="KW-1185">Reference proteome</keyword>
<dbReference type="Pfam" id="PF02518">
    <property type="entry name" value="HATPase_c"/>
    <property type="match status" value="1"/>
</dbReference>
<dbReference type="PRINTS" id="PR00344">
    <property type="entry name" value="BCTRLSENSOR"/>
</dbReference>
<dbReference type="EC" id="2.7.13.3" evidence="4"/>
<dbReference type="InterPro" id="IPR003661">
    <property type="entry name" value="HisK_dim/P_dom"/>
</dbReference>
<dbReference type="PROSITE" id="PS50109">
    <property type="entry name" value="HIS_KIN"/>
    <property type="match status" value="1"/>
</dbReference>
<dbReference type="CDD" id="cd00082">
    <property type="entry name" value="HisKA"/>
    <property type="match status" value="1"/>
</dbReference>
<keyword evidence="12" id="KW-0675">Receptor</keyword>
<evidence type="ECO:0000256" key="8">
    <source>
        <dbReference type="ARBA" id="ARBA00022679"/>
    </source>
</evidence>
<protein>
    <recommendedName>
        <fullName evidence="13">Sensor-like histidine kinase SenX3</fullName>
        <ecNumber evidence="4">2.7.13.3</ecNumber>
    </recommendedName>
</protein>
<evidence type="ECO:0000256" key="2">
    <source>
        <dbReference type="ARBA" id="ARBA00004236"/>
    </source>
</evidence>
<dbReference type="InterPro" id="IPR004358">
    <property type="entry name" value="Sig_transdc_His_kin-like_C"/>
</dbReference>
<dbReference type="Gene3D" id="3.30.450.20">
    <property type="entry name" value="PAS domain"/>
    <property type="match status" value="1"/>
</dbReference>
<evidence type="ECO:0000256" key="13">
    <source>
        <dbReference type="ARBA" id="ARBA00039401"/>
    </source>
</evidence>
<comment type="catalytic activity">
    <reaction evidence="1">
        <text>ATP + protein L-histidine = ADP + protein N-phospho-L-histidine.</text>
        <dbReference type="EC" id="2.7.13.3"/>
    </reaction>
</comment>
<dbReference type="InterPro" id="IPR013515">
    <property type="entry name" value="Phytochrome_cen-reg"/>
</dbReference>
<evidence type="ECO:0000259" key="15">
    <source>
        <dbReference type="PROSITE" id="PS50046"/>
    </source>
</evidence>
<dbReference type="InterPro" id="IPR050351">
    <property type="entry name" value="BphY/WalK/GraS-like"/>
</dbReference>
<dbReference type="GO" id="GO:0007234">
    <property type="term" value="P:osmosensory signaling via phosphorelay pathway"/>
    <property type="evidence" value="ECO:0007669"/>
    <property type="project" value="TreeGrafter"/>
</dbReference>
<dbReference type="PANTHER" id="PTHR42878">
    <property type="entry name" value="TWO-COMPONENT HISTIDINE KINASE"/>
    <property type="match status" value="1"/>
</dbReference>
<dbReference type="Pfam" id="PF08446">
    <property type="entry name" value="PAS_2"/>
    <property type="match status" value="1"/>
</dbReference>
<dbReference type="SMART" id="SM00065">
    <property type="entry name" value="GAF"/>
    <property type="match status" value="1"/>
</dbReference>
<dbReference type="SMART" id="SM00387">
    <property type="entry name" value="HATPase_c"/>
    <property type="match status" value="1"/>
</dbReference>
<evidence type="ECO:0000256" key="14">
    <source>
        <dbReference type="SAM" id="MobiDB-lite"/>
    </source>
</evidence>
<comment type="subcellular location">
    <subcellularLocation>
        <location evidence="2">Cell membrane</location>
    </subcellularLocation>
</comment>
<gene>
    <name evidence="17" type="ORF">GA0074704_3900</name>
</gene>
<evidence type="ECO:0000256" key="1">
    <source>
        <dbReference type="ARBA" id="ARBA00000085"/>
    </source>
</evidence>
<dbReference type="AlphaFoldDB" id="A0A1C5IWZ0"/>
<evidence type="ECO:0000313" key="17">
    <source>
        <dbReference type="EMBL" id="SCG62897.1"/>
    </source>
</evidence>
<keyword evidence="5" id="KW-0600">Photoreceptor protein</keyword>
<feature type="domain" description="Histidine kinase" evidence="16">
    <location>
        <begin position="545"/>
        <end position="768"/>
    </location>
</feature>
<name>A0A1C5IWZ0_9ACTN</name>
<dbReference type="Gene3D" id="1.10.287.130">
    <property type="match status" value="1"/>
</dbReference>
<evidence type="ECO:0000313" key="18">
    <source>
        <dbReference type="Proteomes" id="UP000198210"/>
    </source>
</evidence>
<dbReference type="GO" id="GO:0009584">
    <property type="term" value="P:detection of visible light"/>
    <property type="evidence" value="ECO:0007669"/>
    <property type="project" value="InterPro"/>
</dbReference>
<dbReference type="PANTHER" id="PTHR42878:SF15">
    <property type="entry name" value="BACTERIOPHYTOCHROME"/>
    <property type="match status" value="1"/>
</dbReference>
<keyword evidence="9 17" id="KW-0418">Kinase</keyword>
<dbReference type="SMART" id="SM00388">
    <property type="entry name" value="HisKA"/>
    <property type="match status" value="1"/>
</dbReference>
<dbReference type="Gene3D" id="3.30.565.10">
    <property type="entry name" value="Histidine kinase-like ATPase, C-terminal domain"/>
    <property type="match status" value="1"/>
</dbReference>
<evidence type="ECO:0000256" key="3">
    <source>
        <dbReference type="ARBA" id="ARBA00006402"/>
    </source>
</evidence>
<feature type="domain" description="Phytochrome chromophore attachment site" evidence="15">
    <location>
        <begin position="164"/>
        <end position="323"/>
    </location>
</feature>
<accession>A0A1C5IWZ0</accession>
<feature type="region of interest" description="Disordered" evidence="14">
    <location>
        <begin position="1"/>
        <end position="20"/>
    </location>
</feature>
<dbReference type="Gene3D" id="3.30.450.40">
    <property type="match status" value="1"/>
</dbReference>
<reference evidence="17 18" key="1">
    <citation type="submission" date="2016-06" db="EMBL/GenBank/DDBJ databases">
        <authorList>
            <person name="Kjaerup R.B."/>
            <person name="Dalgaard T.S."/>
            <person name="Juul-Madsen H.R."/>
        </authorList>
    </citation>
    <scope>NUCLEOTIDE SEQUENCE [LARGE SCALE GENOMIC DNA]</scope>
    <source>
        <strain evidence="17 18">DSM 45097</strain>
    </source>
</reference>
<evidence type="ECO:0000256" key="7">
    <source>
        <dbReference type="ARBA" id="ARBA00022606"/>
    </source>
</evidence>
<comment type="similarity">
    <text evidence="3">In the N-terminal section; belongs to the phytochrome family.</text>
</comment>
<dbReference type="InterPro" id="IPR003018">
    <property type="entry name" value="GAF"/>
</dbReference>
<dbReference type="InterPro" id="IPR003594">
    <property type="entry name" value="HATPase_dom"/>
</dbReference>
<dbReference type="SUPFAM" id="SSF55874">
    <property type="entry name" value="ATPase domain of HSP90 chaperone/DNA topoisomerase II/histidine kinase"/>
    <property type="match status" value="1"/>
</dbReference>
<dbReference type="InterPro" id="IPR013654">
    <property type="entry name" value="PAS_2"/>
</dbReference>
<dbReference type="InterPro" id="IPR036097">
    <property type="entry name" value="HisK_dim/P_sf"/>
</dbReference>
<dbReference type="SUPFAM" id="SSF47384">
    <property type="entry name" value="Homodimeric domain of signal transducing histidine kinase"/>
    <property type="match status" value="1"/>
</dbReference>
<dbReference type="Pfam" id="PF01590">
    <property type="entry name" value="GAF"/>
    <property type="match status" value="1"/>
</dbReference>
<dbReference type="InterPro" id="IPR035965">
    <property type="entry name" value="PAS-like_dom_sf"/>
</dbReference>
<organism evidence="17 18">
    <name type="scientific">Micromonospora siamensis</name>
    <dbReference type="NCBI Taxonomy" id="299152"/>
    <lineage>
        <taxon>Bacteria</taxon>
        <taxon>Bacillati</taxon>
        <taxon>Actinomycetota</taxon>
        <taxon>Actinomycetes</taxon>
        <taxon>Micromonosporales</taxon>
        <taxon>Micromonosporaceae</taxon>
        <taxon>Micromonospora</taxon>
    </lineage>
</organism>
<keyword evidence="11" id="KW-0902">Two-component regulatory system</keyword>
<evidence type="ECO:0000256" key="12">
    <source>
        <dbReference type="ARBA" id="ARBA00023170"/>
    </source>
</evidence>
<proteinExistence type="inferred from homology"/>
<dbReference type="InterPro" id="IPR016132">
    <property type="entry name" value="Phyto_chromo_attachment"/>
</dbReference>
<evidence type="ECO:0000256" key="5">
    <source>
        <dbReference type="ARBA" id="ARBA00022543"/>
    </source>
</evidence>
<evidence type="ECO:0000256" key="9">
    <source>
        <dbReference type="ARBA" id="ARBA00022777"/>
    </source>
</evidence>
<evidence type="ECO:0000256" key="11">
    <source>
        <dbReference type="ARBA" id="ARBA00023012"/>
    </source>
</evidence>
<dbReference type="EMBL" id="LT607751">
    <property type="protein sequence ID" value="SCG62897.1"/>
    <property type="molecule type" value="Genomic_DNA"/>
</dbReference>
<keyword evidence="6" id="KW-0597">Phosphoprotein</keyword>
<dbReference type="GO" id="GO:0006355">
    <property type="term" value="P:regulation of DNA-templated transcription"/>
    <property type="evidence" value="ECO:0007669"/>
    <property type="project" value="InterPro"/>
</dbReference>
<dbReference type="Pfam" id="PF00360">
    <property type="entry name" value="PHY"/>
    <property type="match status" value="1"/>
</dbReference>
<feature type="region of interest" description="Disordered" evidence="14">
    <location>
        <begin position="752"/>
        <end position="773"/>
    </location>
</feature>
<evidence type="ECO:0000256" key="4">
    <source>
        <dbReference type="ARBA" id="ARBA00012438"/>
    </source>
</evidence>
<dbReference type="InterPro" id="IPR005467">
    <property type="entry name" value="His_kinase_dom"/>
</dbReference>
<dbReference type="GO" id="GO:0009881">
    <property type="term" value="F:photoreceptor activity"/>
    <property type="evidence" value="ECO:0007669"/>
    <property type="project" value="UniProtKB-KW"/>
</dbReference>
<keyword evidence="7" id="KW-0716">Sensory transduction</keyword>
<dbReference type="InterPro" id="IPR029016">
    <property type="entry name" value="GAF-like_dom_sf"/>
</dbReference>
<dbReference type="GO" id="GO:0000156">
    <property type="term" value="F:phosphorelay response regulator activity"/>
    <property type="evidence" value="ECO:0007669"/>
    <property type="project" value="TreeGrafter"/>
</dbReference>
<dbReference type="PROSITE" id="PS50046">
    <property type="entry name" value="PHYTOCHROME_2"/>
    <property type="match status" value="1"/>
</dbReference>
<dbReference type="GO" id="GO:0000155">
    <property type="term" value="F:phosphorelay sensor kinase activity"/>
    <property type="evidence" value="ECO:0007669"/>
    <property type="project" value="InterPro"/>
</dbReference>
<dbReference type="SUPFAM" id="SSF55781">
    <property type="entry name" value="GAF domain-like"/>
    <property type="match status" value="2"/>
</dbReference>
<keyword evidence="10" id="KW-0157">Chromophore</keyword>
<dbReference type="SUPFAM" id="SSF55785">
    <property type="entry name" value="PYP-like sensor domain (PAS domain)"/>
    <property type="match status" value="1"/>
</dbReference>
<evidence type="ECO:0000259" key="16">
    <source>
        <dbReference type="PROSITE" id="PS50109"/>
    </source>
</evidence>
<dbReference type="InterPro" id="IPR043150">
    <property type="entry name" value="Phytochrome_PHY_sf"/>
</dbReference>